<evidence type="ECO:0000313" key="9">
    <source>
        <dbReference type="Proteomes" id="UP000297475"/>
    </source>
</evidence>
<comment type="cofactor">
    <cofactor evidence="1">
        <name>Mg(2+)</name>
        <dbReference type="ChEBI" id="CHEBI:18420"/>
    </cofactor>
</comment>
<evidence type="ECO:0000256" key="1">
    <source>
        <dbReference type="ARBA" id="ARBA00001946"/>
    </source>
</evidence>
<dbReference type="InterPro" id="IPR001789">
    <property type="entry name" value="Sig_transdc_resp-reg_receiver"/>
</dbReference>
<proteinExistence type="predicted"/>
<dbReference type="InterPro" id="IPR011006">
    <property type="entry name" value="CheY-like_superfamily"/>
</dbReference>
<dbReference type="SUPFAM" id="SSF52172">
    <property type="entry name" value="CheY-like"/>
    <property type="match status" value="1"/>
</dbReference>
<dbReference type="PROSITE" id="PS50110">
    <property type="entry name" value="RESPONSE_REGULATORY"/>
    <property type="match status" value="1"/>
</dbReference>
<reference evidence="8 9" key="1">
    <citation type="submission" date="2019-04" db="EMBL/GenBank/DDBJ databases">
        <title>Natronospirillum operosus gen. nov., sp. nov., a haloalkaliphilic satellite isolated from decaying biomass of laboratory culture of cyanobacterium Geitlerinema sp. and proposal of Natronospirillaceae fam. nov. and Saccharospirillaceae fam. nov.</title>
        <authorList>
            <person name="Kevbrin V."/>
            <person name="Boltyanskaya Y."/>
            <person name="Koziaeva V."/>
            <person name="Grouzdev D.S."/>
            <person name="Park M."/>
            <person name="Cho J."/>
        </authorList>
    </citation>
    <scope>NUCLEOTIDE SEQUENCE [LARGE SCALE GENOMIC DNA]</scope>
    <source>
        <strain evidence="8 9">G-116</strain>
    </source>
</reference>
<dbReference type="SMART" id="SM00091">
    <property type="entry name" value="PAS"/>
    <property type="match status" value="1"/>
</dbReference>
<feature type="domain" description="Response regulatory" evidence="4">
    <location>
        <begin position="36"/>
        <end position="153"/>
    </location>
</feature>
<dbReference type="PROSITE" id="PS50883">
    <property type="entry name" value="EAL"/>
    <property type="match status" value="1"/>
</dbReference>
<dbReference type="SUPFAM" id="SSF55073">
    <property type="entry name" value="Nucleotide cyclase"/>
    <property type="match status" value="1"/>
</dbReference>
<feature type="domain" description="GGDEF" evidence="7">
    <location>
        <begin position="292"/>
        <end position="425"/>
    </location>
</feature>
<sequence length="695" mass="77331">MSSTLSASQADSRNVTLMSGRESDSDGSVTAHHQLSILLIEDNPGDADLCESYLHEAFGPRIEVVQLGRLSQAEAMLEQRPFDIVLLDLGLPDSSGIDSLISLRFSVPSVPIIVLTGNRDSRIGICAIREHAQDFCAKQDLSPGMLYQSIRHAMERHRLQEQYLRVLETNPDGMIVLDRQDCLLFANQAACHLLDISLPQDIGHRLSLDIMRADGTELALPAERYVEIRTAHLDWNRSPATLIACHDITARKEAEQKLVQMVQVDQLTGLSSRSYFFDYLQRLLPHADREGGTIAILFIDLDRFKHVNDTLGHVVGDELLRLAGERLRANCRRSDFVARMGGDEFAIALPDVKGPDDGAHMAEKLIKAFRQPIDIGASSVSIGLSIGIATYPHCGTDAQGLYAAADTAMYQAKTQGQNHYQFFSEKLQHEVEVRLHREQMVRRAVAEDRLWLAFQPQVCARTGKTMSFEALLRWPKGWGTPLSPSEFVPVLEDTGLIEQVGFQVLMQAAVFAKELERVTGAAYRMAVNVSMRQLYGSGLYEQVAQVLAATNLAPDRLELELTESATMVDLETTVKTLTSLRQLGITIAIDDFGTGYSSLNYLRRLPVDALKIDRSFVTEIGNNRETEAILHSLLSLARALRLKVIAEGVENARQEKFLRKAGCDLLQGYRICRPAPTGTILDWLEQQKDSSEEHS</sequence>
<comment type="caution">
    <text evidence="8">The sequence shown here is derived from an EMBL/GenBank/DDBJ whole genome shotgun (WGS) entry which is preliminary data.</text>
</comment>
<evidence type="ECO:0000259" key="4">
    <source>
        <dbReference type="PROSITE" id="PS50110"/>
    </source>
</evidence>
<dbReference type="InterPro" id="IPR052155">
    <property type="entry name" value="Biofilm_reg_signaling"/>
</dbReference>
<dbReference type="SMART" id="SM00448">
    <property type="entry name" value="REC"/>
    <property type="match status" value="1"/>
</dbReference>
<dbReference type="OrthoDB" id="9787514at2"/>
<dbReference type="SMART" id="SM00267">
    <property type="entry name" value="GGDEF"/>
    <property type="match status" value="1"/>
</dbReference>
<dbReference type="Pfam" id="PF00563">
    <property type="entry name" value="EAL"/>
    <property type="match status" value="1"/>
</dbReference>
<dbReference type="InterPro" id="IPR035965">
    <property type="entry name" value="PAS-like_dom_sf"/>
</dbReference>
<evidence type="ECO:0000259" key="6">
    <source>
        <dbReference type="PROSITE" id="PS50883"/>
    </source>
</evidence>
<evidence type="ECO:0000259" key="5">
    <source>
        <dbReference type="PROSITE" id="PS50112"/>
    </source>
</evidence>
<dbReference type="Pfam" id="PF13188">
    <property type="entry name" value="PAS_8"/>
    <property type="match status" value="1"/>
</dbReference>
<dbReference type="PROSITE" id="PS50112">
    <property type="entry name" value="PAS"/>
    <property type="match status" value="1"/>
</dbReference>
<dbReference type="CDD" id="cd01948">
    <property type="entry name" value="EAL"/>
    <property type="match status" value="1"/>
</dbReference>
<dbReference type="PANTHER" id="PTHR44757:SF2">
    <property type="entry name" value="BIOFILM ARCHITECTURE MAINTENANCE PROTEIN MBAA"/>
    <property type="match status" value="1"/>
</dbReference>
<evidence type="ECO:0000259" key="7">
    <source>
        <dbReference type="PROSITE" id="PS50887"/>
    </source>
</evidence>
<dbReference type="InterPro" id="IPR001633">
    <property type="entry name" value="EAL_dom"/>
</dbReference>
<dbReference type="InterPro" id="IPR035919">
    <property type="entry name" value="EAL_sf"/>
</dbReference>
<feature type="modified residue" description="4-aspartylphosphate" evidence="2">
    <location>
        <position position="88"/>
    </location>
</feature>
<dbReference type="InterPro" id="IPR029787">
    <property type="entry name" value="Nucleotide_cyclase"/>
</dbReference>
<dbReference type="Gene3D" id="3.40.50.2300">
    <property type="match status" value="1"/>
</dbReference>
<dbReference type="InterPro" id="IPR000014">
    <property type="entry name" value="PAS"/>
</dbReference>
<organism evidence="8 9">
    <name type="scientific">Natronospirillum operosum</name>
    <dbReference type="NCBI Taxonomy" id="2759953"/>
    <lineage>
        <taxon>Bacteria</taxon>
        <taxon>Pseudomonadati</taxon>
        <taxon>Pseudomonadota</taxon>
        <taxon>Gammaproteobacteria</taxon>
        <taxon>Oceanospirillales</taxon>
        <taxon>Natronospirillaceae</taxon>
        <taxon>Natronospirillum</taxon>
    </lineage>
</organism>
<dbReference type="CDD" id="cd01949">
    <property type="entry name" value="GGDEF"/>
    <property type="match status" value="1"/>
</dbReference>
<dbReference type="PROSITE" id="PS50887">
    <property type="entry name" value="GGDEF"/>
    <property type="match status" value="1"/>
</dbReference>
<feature type="domain" description="PAS" evidence="5">
    <location>
        <begin position="159"/>
        <end position="214"/>
    </location>
</feature>
<gene>
    <name evidence="8" type="ORF">E4656_04065</name>
</gene>
<evidence type="ECO:0000313" key="8">
    <source>
        <dbReference type="EMBL" id="TGG95596.1"/>
    </source>
</evidence>
<dbReference type="InterPro" id="IPR043128">
    <property type="entry name" value="Rev_trsase/Diguanyl_cyclase"/>
</dbReference>
<dbReference type="InterPro" id="IPR000160">
    <property type="entry name" value="GGDEF_dom"/>
</dbReference>
<dbReference type="GO" id="GO:0000160">
    <property type="term" value="P:phosphorelay signal transduction system"/>
    <property type="evidence" value="ECO:0007669"/>
    <property type="project" value="InterPro"/>
</dbReference>
<dbReference type="SUPFAM" id="SSF55785">
    <property type="entry name" value="PYP-like sensor domain (PAS domain)"/>
    <property type="match status" value="1"/>
</dbReference>
<keyword evidence="9" id="KW-1185">Reference proteome</keyword>
<dbReference type="AlphaFoldDB" id="A0A4Z0WIH7"/>
<dbReference type="Gene3D" id="3.30.450.20">
    <property type="entry name" value="PAS domain"/>
    <property type="match status" value="1"/>
</dbReference>
<dbReference type="Proteomes" id="UP000297475">
    <property type="component" value="Unassembled WGS sequence"/>
</dbReference>
<dbReference type="Pfam" id="PF00072">
    <property type="entry name" value="Response_reg"/>
    <property type="match status" value="1"/>
</dbReference>
<keyword evidence="2" id="KW-0597">Phosphoprotein</keyword>
<accession>A0A4Z0WIH7</accession>
<dbReference type="SMART" id="SM00052">
    <property type="entry name" value="EAL"/>
    <property type="match status" value="1"/>
</dbReference>
<dbReference type="Gene3D" id="3.20.20.450">
    <property type="entry name" value="EAL domain"/>
    <property type="match status" value="1"/>
</dbReference>
<name>A0A4Z0WIH7_9GAMM</name>
<dbReference type="EMBL" id="SRMF01000001">
    <property type="protein sequence ID" value="TGG95596.1"/>
    <property type="molecule type" value="Genomic_DNA"/>
</dbReference>
<dbReference type="GO" id="GO:0003824">
    <property type="term" value="F:catalytic activity"/>
    <property type="evidence" value="ECO:0007669"/>
    <property type="project" value="UniProtKB-ARBA"/>
</dbReference>
<dbReference type="Pfam" id="PF00990">
    <property type="entry name" value="GGDEF"/>
    <property type="match status" value="1"/>
</dbReference>
<protein>
    <submittedName>
        <fullName evidence="8">EAL domain-containing protein</fullName>
    </submittedName>
</protein>
<dbReference type="SUPFAM" id="SSF141868">
    <property type="entry name" value="EAL domain-like"/>
    <property type="match status" value="1"/>
</dbReference>
<feature type="region of interest" description="Disordered" evidence="3">
    <location>
        <begin position="1"/>
        <end position="28"/>
    </location>
</feature>
<evidence type="ECO:0000256" key="3">
    <source>
        <dbReference type="SAM" id="MobiDB-lite"/>
    </source>
</evidence>
<dbReference type="PANTHER" id="PTHR44757">
    <property type="entry name" value="DIGUANYLATE CYCLASE DGCP"/>
    <property type="match status" value="1"/>
</dbReference>
<dbReference type="FunFam" id="3.30.70.270:FF:000001">
    <property type="entry name" value="Diguanylate cyclase domain protein"/>
    <property type="match status" value="1"/>
</dbReference>
<evidence type="ECO:0000256" key="2">
    <source>
        <dbReference type="PROSITE-ProRule" id="PRU00169"/>
    </source>
</evidence>
<dbReference type="Gene3D" id="3.30.70.270">
    <property type="match status" value="1"/>
</dbReference>
<feature type="domain" description="EAL" evidence="6">
    <location>
        <begin position="434"/>
        <end position="688"/>
    </location>
</feature>
<dbReference type="NCBIfam" id="TIGR00254">
    <property type="entry name" value="GGDEF"/>
    <property type="match status" value="1"/>
</dbReference>
<feature type="compositionally biased region" description="Polar residues" evidence="3">
    <location>
        <begin position="1"/>
        <end position="17"/>
    </location>
</feature>
<dbReference type="CDD" id="cd00130">
    <property type="entry name" value="PAS"/>
    <property type="match status" value="1"/>
</dbReference>